<dbReference type="InterPro" id="IPR011583">
    <property type="entry name" value="Chitinase_II/V-like_cat"/>
</dbReference>
<evidence type="ECO:0000313" key="12">
    <source>
        <dbReference type="Proteomes" id="UP001212997"/>
    </source>
</evidence>
<dbReference type="GO" id="GO:0008061">
    <property type="term" value="F:chitin binding"/>
    <property type="evidence" value="ECO:0007669"/>
    <property type="project" value="InterPro"/>
</dbReference>
<name>A0AAD5UT80_9APHY</name>
<dbReference type="PANTHER" id="PTHR11177:SF392">
    <property type="entry name" value="HAP41P"/>
    <property type="match status" value="1"/>
</dbReference>
<evidence type="ECO:0000256" key="7">
    <source>
        <dbReference type="RuleBase" id="RU000489"/>
    </source>
</evidence>
<feature type="domain" description="GH18" evidence="10">
    <location>
        <begin position="42"/>
        <end position="431"/>
    </location>
</feature>
<keyword evidence="2 7" id="KW-0378">Hydrolase</keyword>
<comment type="similarity">
    <text evidence="8">Belongs to the glycosyl hydrolase 18 family.</text>
</comment>
<dbReference type="InterPro" id="IPR001579">
    <property type="entry name" value="Glyco_hydro_18_chit_AS"/>
</dbReference>
<accession>A0AAD5UT80</accession>
<dbReference type="SUPFAM" id="SSF51445">
    <property type="entry name" value="(Trans)glycosidases"/>
    <property type="match status" value="1"/>
</dbReference>
<evidence type="ECO:0000259" key="10">
    <source>
        <dbReference type="PROSITE" id="PS51910"/>
    </source>
</evidence>
<evidence type="ECO:0000256" key="4">
    <source>
        <dbReference type="ARBA" id="ARBA00023277"/>
    </source>
</evidence>
<dbReference type="GO" id="GO:0006032">
    <property type="term" value="P:chitin catabolic process"/>
    <property type="evidence" value="ECO:0007669"/>
    <property type="project" value="UniProtKB-KW"/>
</dbReference>
<dbReference type="InterPro" id="IPR001223">
    <property type="entry name" value="Glyco_hydro18_cat"/>
</dbReference>
<evidence type="ECO:0000256" key="8">
    <source>
        <dbReference type="RuleBase" id="RU004453"/>
    </source>
</evidence>
<keyword evidence="5 7" id="KW-0326">Glycosidase</keyword>
<protein>
    <recommendedName>
        <fullName evidence="10">GH18 domain-containing protein</fullName>
    </recommendedName>
</protein>
<dbReference type="SMART" id="SM00636">
    <property type="entry name" value="Glyco_18"/>
    <property type="match status" value="1"/>
</dbReference>
<dbReference type="PROSITE" id="PS01095">
    <property type="entry name" value="GH18_1"/>
    <property type="match status" value="1"/>
</dbReference>
<dbReference type="Gene3D" id="3.20.20.80">
    <property type="entry name" value="Glycosidases"/>
    <property type="match status" value="2"/>
</dbReference>
<dbReference type="PROSITE" id="PS51910">
    <property type="entry name" value="GH18_2"/>
    <property type="match status" value="1"/>
</dbReference>
<proteinExistence type="inferred from homology"/>
<gene>
    <name evidence="11" type="ORF">NLI96_g10831</name>
</gene>
<dbReference type="GO" id="GO:0000272">
    <property type="term" value="P:polysaccharide catabolic process"/>
    <property type="evidence" value="ECO:0007669"/>
    <property type="project" value="UniProtKB-KW"/>
</dbReference>
<keyword evidence="4" id="KW-0119">Carbohydrate metabolism</keyword>
<dbReference type="Pfam" id="PF00704">
    <property type="entry name" value="Glyco_hydro_18"/>
    <property type="match status" value="1"/>
</dbReference>
<dbReference type="PANTHER" id="PTHR11177">
    <property type="entry name" value="CHITINASE"/>
    <property type="match status" value="1"/>
</dbReference>
<dbReference type="GO" id="GO:0008843">
    <property type="term" value="F:endochitinase activity"/>
    <property type="evidence" value="ECO:0007669"/>
    <property type="project" value="UniProtKB-EC"/>
</dbReference>
<dbReference type="InterPro" id="IPR029070">
    <property type="entry name" value="Chitinase_insertion_sf"/>
</dbReference>
<evidence type="ECO:0000256" key="2">
    <source>
        <dbReference type="ARBA" id="ARBA00022801"/>
    </source>
</evidence>
<keyword evidence="6" id="KW-0624">Polysaccharide degradation</keyword>
<reference evidence="11" key="1">
    <citation type="submission" date="2022-07" db="EMBL/GenBank/DDBJ databases">
        <title>Genome Sequence of Physisporinus lineatus.</title>
        <authorList>
            <person name="Buettner E."/>
        </authorList>
    </citation>
    <scope>NUCLEOTIDE SEQUENCE</scope>
    <source>
        <strain evidence="11">VT162</strain>
    </source>
</reference>
<dbReference type="InterPro" id="IPR017853">
    <property type="entry name" value="GH"/>
</dbReference>
<evidence type="ECO:0000256" key="5">
    <source>
        <dbReference type="ARBA" id="ARBA00023295"/>
    </source>
</evidence>
<dbReference type="GO" id="GO:0005576">
    <property type="term" value="C:extracellular region"/>
    <property type="evidence" value="ECO:0007669"/>
    <property type="project" value="TreeGrafter"/>
</dbReference>
<dbReference type="Proteomes" id="UP001212997">
    <property type="component" value="Unassembled WGS sequence"/>
</dbReference>
<feature type="signal peptide" evidence="9">
    <location>
        <begin position="1"/>
        <end position="18"/>
    </location>
</feature>
<evidence type="ECO:0000256" key="1">
    <source>
        <dbReference type="ARBA" id="ARBA00000822"/>
    </source>
</evidence>
<evidence type="ECO:0000313" key="11">
    <source>
        <dbReference type="EMBL" id="KAJ3476913.1"/>
    </source>
</evidence>
<feature type="chain" id="PRO_5042055404" description="GH18 domain-containing protein" evidence="9">
    <location>
        <begin position="19"/>
        <end position="438"/>
    </location>
</feature>
<dbReference type="SUPFAM" id="SSF54556">
    <property type="entry name" value="Chitinase insertion domain"/>
    <property type="match status" value="1"/>
</dbReference>
<comment type="caution">
    <text evidence="11">The sequence shown here is derived from an EMBL/GenBank/DDBJ whole genome shotgun (WGS) entry which is preliminary data.</text>
</comment>
<evidence type="ECO:0000256" key="6">
    <source>
        <dbReference type="ARBA" id="ARBA00023326"/>
    </source>
</evidence>
<evidence type="ECO:0000256" key="9">
    <source>
        <dbReference type="SAM" id="SignalP"/>
    </source>
</evidence>
<organism evidence="11 12">
    <name type="scientific">Meripilus lineatus</name>
    <dbReference type="NCBI Taxonomy" id="2056292"/>
    <lineage>
        <taxon>Eukaryota</taxon>
        <taxon>Fungi</taxon>
        <taxon>Dikarya</taxon>
        <taxon>Basidiomycota</taxon>
        <taxon>Agaricomycotina</taxon>
        <taxon>Agaricomycetes</taxon>
        <taxon>Polyporales</taxon>
        <taxon>Meripilaceae</taxon>
        <taxon>Meripilus</taxon>
    </lineage>
</organism>
<keyword evidence="9" id="KW-0732">Signal</keyword>
<keyword evidence="12" id="KW-1185">Reference proteome</keyword>
<dbReference type="AlphaFoldDB" id="A0AAD5UT80"/>
<comment type="catalytic activity">
    <reaction evidence="1">
        <text>Random endo-hydrolysis of N-acetyl-beta-D-glucosaminide (1-&gt;4)-beta-linkages in chitin and chitodextrins.</text>
        <dbReference type="EC" id="3.2.1.14"/>
    </reaction>
</comment>
<evidence type="ECO:0000256" key="3">
    <source>
        <dbReference type="ARBA" id="ARBA00023024"/>
    </source>
</evidence>
<dbReference type="EMBL" id="JANAWD010000654">
    <property type="protein sequence ID" value="KAJ3476913.1"/>
    <property type="molecule type" value="Genomic_DNA"/>
</dbReference>
<sequence length="438" mass="46703">MLPLLSLTLLAVSAVAHASSFPFHFESRDETPTTTTPATVDMVAAAWFAGWHANSEPGFPVANVSWDKYTHVTYSFAVTTPDINTLSLADSAPDVLPTFVSTAKQHGVKALVSLGGWTGSLYFSSNVATAENRTAFVKTVVKLATDNNLDGLDFDWEYPGSQGIGCNVISPQDTDNFLSFLQELRQDPVGKSLILTAATSVKPWKGADGQPLTDVSAFANIFDYIAVMNYDVSGAWLDYVGPNAPLNDTCAPSANQQGSAVAAVKAWTAAGMPSHKIVLGVPAYGHSFTVVADEALDCTSDDDLIASFPPFEKAQQPKGDAWDGDGGLDQCGVQQGPGGTFNFWGMVANGFLNENGTAAAGIDYRFDECSQTPYVYNEEKQIMISYDDAQSFAAKGKFIASENLRGFAMWEAGGDYQDILLNSIRAASGFQDDDGGDC</sequence>
<keyword evidence="3" id="KW-0146">Chitin degradation</keyword>
<dbReference type="InterPro" id="IPR050314">
    <property type="entry name" value="Glycosyl_Hydrlase_18"/>
</dbReference>